<sequence>MIASSCAVSNSHHRCSARPQMSCRSRLASAPAARPNEIPLSGDVTEASLDVLSLALPRFAEVSTFAGSLDTSDDFLIRDIRDGLAFEHLGGRVSGVLQPRELRLDILGASARQVMGEIVALYCSSGGKGPERAQVGYGARMVHLAAMRLSGGRIIRHVCQDGRLIDPVTARPIQAARLVLKPVGPKPLLLTPMMRVA</sequence>
<dbReference type="AlphaFoldDB" id="A0A0M7BE45"/>
<accession>A0A0M7BE45</accession>
<protein>
    <submittedName>
        <fullName evidence="1">Uncharacterized protein</fullName>
    </submittedName>
</protein>
<dbReference type="Proteomes" id="UP000049455">
    <property type="component" value="Unassembled WGS sequence"/>
</dbReference>
<name>A0A0M7BE45_9RHOB</name>
<dbReference type="EMBL" id="CYPR01000185">
    <property type="protein sequence ID" value="CUH40052.1"/>
    <property type="molecule type" value="Genomic_DNA"/>
</dbReference>
<keyword evidence="2" id="KW-1185">Reference proteome</keyword>
<proteinExistence type="predicted"/>
<evidence type="ECO:0000313" key="1">
    <source>
        <dbReference type="EMBL" id="CUH40052.1"/>
    </source>
</evidence>
<organism evidence="1 2">
    <name type="scientific">Jannaschia seosinensis</name>
    <dbReference type="NCBI Taxonomy" id="313367"/>
    <lineage>
        <taxon>Bacteria</taxon>
        <taxon>Pseudomonadati</taxon>
        <taxon>Pseudomonadota</taxon>
        <taxon>Alphaproteobacteria</taxon>
        <taxon>Rhodobacterales</taxon>
        <taxon>Roseobacteraceae</taxon>
        <taxon>Jannaschia</taxon>
    </lineage>
</organism>
<reference evidence="1 2" key="1">
    <citation type="submission" date="2015-09" db="EMBL/GenBank/DDBJ databases">
        <authorList>
            <person name="Jackson K.R."/>
            <person name="Lunt B.L."/>
            <person name="Fisher J.N.B."/>
            <person name="Gardner A.V."/>
            <person name="Bailey M.E."/>
            <person name="Deus L.M."/>
            <person name="Earl A.S."/>
            <person name="Gibby P.D."/>
            <person name="Hartmann K.A."/>
            <person name="Liu J.E."/>
            <person name="Manci A.M."/>
            <person name="Nielsen D.A."/>
            <person name="Solomon M.B."/>
            <person name="Breakwell D.P."/>
            <person name="Burnett S.H."/>
            <person name="Grose J.H."/>
        </authorList>
    </citation>
    <scope>NUCLEOTIDE SEQUENCE [LARGE SCALE GENOMIC DNA]</scope>
    <source>
        <strain evidence="1 2">CECT 7799</strain>
    </source>
</reference>
<gene>
    <name evidence="1" type="ORF">JSE7799_02781</name>
</gene>
<evidence type="ECO:0000313" key="2">
    <source>
        <dbReference type="Proteomes" id="UP000049455"/>
    </source>
</evidence>